<reference evidence="2" key="1">
    <citation type="submission" date="2023-02" db="EMBL/GenBank/DDBJ databases">
        <title>Actinokineospora globicatena NBRC 15670.</title>
        <authorList>
            <person name="Ichikawa N."/>
            <person name="Sato H."/>
            <person name="Tonouchi N."/>
        </authorList>
    </citation>
    <scope>NUCLEOTIDE SEQUENCE</scope>
    <source>
        <strain evidence="2">NBRC 15670</strain>
    </source>
</reference>
<gene>
    <name evidence="2" type="ORF">Aglo03_01240</name>
</gene>
<name>A0A9W6QJJ5_9PSEU</name>
<comment type="caution">
    <text evidence="2">The sequence shown here is derived from an EMBL/GenBank/DDBJ whole genome shotgun (WGS) entry which is preliminary data.</text>
</comment>
<feature type="region of interest" description="Disordered" evidence="1">
    <location>
        <begin position="1"/>
        <end position="29"/>
    </location>
</feature>
<accession>A0A9W6QJJ5</accession>
<keyword evidence="3" id="KW-1185">Reference proteome</keyword>
<evidence type="ECO:0000313" key="2">
    <source>
        <dbReference type="EMBL" id="GLW89308.1"/>
    </source>
</evidence>
<sequence length="100" mass="10420">MDGTVCENASTRPPREATSNTPTPSAIRACHRDRLLTTPSAPNSGENNGAYTASHDAACTSPIASPSPTSACRTSACRTSLMGTKVNRTPDNPAEVVHRP</sequence>
<proteinExistence type="predicted"/>
<dbReference type="AlphaFoldDB" id="A0A9W6QJJ5"/>
<dbReference type="EMBL" id="BSSD01000001">
    <property type="protein sequence ID" value="GLW89308.1"/>
    <property type="molecule type" value="Genomic_DNA"/>
</dbReference>
<protein>
    <submittedName>
        <fullName evidence="2">Uncharacterized protein</fullName>
    </submittedName>
</protein>
<evidence type="ECO:0000313" key="3">
    <source>
        <dbReference type="Proteomes" id="UP001165042"/>
    </source>
</evidence>
<organism evidence="2 3">
    <name type="scientific">Actinokineospora globicatena</name>
    <dbReference type="NCBI Taxonomy" id="103729"/>
    <lineage>
        <taxon>Bacteria</taxon>
        <taxon>Bacillati</taxon>
        <taxon>Actinomycetota</taxon>
        <taxon>Actinomycetes</taxon>
        <taxon>Pseudonocardiales</taxon>
        <taxon>Pseudonocardiaceae</taxon>
        <taxon>Actinokineospora</taxon>
    </lineage>
</organism>
<feature type="compositionally biased region" description="Polar residues" evidence="1">
    <location>
        <begin position="7"/>
        <end position="24"/>
    </location>
</feature>
<dbReference type="Proteomes" id="UP001165042">
    <property type="component" value="Unassembled WGS sequence"/>
</dbReference>
<evidence type="ECO:0000256" key="1">
    <source>
        <dbReference type="SAM" id="MobiDB-lite"/>
    </source>
</evidence>